<dbReference type="AlphaFoldDB" id="K6XT76"/>
<evidence type="ECO:0000256" key="1">
    <source>
        <dbReference type="ARBA" id="ARBA00007435"/>
    </source>
</evidence>
<dbReference type="PANTHER" id="PTHR34477">
    <property type="entry name" value="UPF0213 PROTEIN YHBQ"/>
    <property type="match status" value="1"/>
</dbReference>
<dbReference type="RefSeq" id="WP_006868210.1">
    <property type="nucleotide sequence ID" value="NZ_BAHE01000042.1"/>
</dbReference>
<evidence type="ECO:0000259" key="2">
    <source>
        <dbReference type="PROSITE" id="PS50164"/>
    </source>
</evidence>
<dbReference type="Proteomes" id="UP000035058">
    <property type="component" value="Unassembled WGS sequence"/>
</dbReference>
<dbReference type="SUPFAM" id="SSF82771">
    <property type="entry name" value="GIY-YIG endonuclease"/>
    <property type="match status" value="1"/>
</dbReference>
<dbReference type="InterPro" id="IPR050190">
    <property type="entry name" value="UPF0213_domain"/>
</dbReference>
<dbReference type="InterPro" id="IPR000305">
    <property type="entry name" value="GIY-YIG_endonuc"/>
</dbReference>
<comment type="caution">
    <text evidence="3">The sequence shown here is derived from an EMBL/GenBank/DDBJ whole genome shotgun (WGS) entry which is preliminary data.</text>
</comment>
<feature type="domain" description="GIY-YIG" evidence="2">
    <location>
        <begin position="1"/>
        <end position="76"/>
    </location>
</feature>
<reference evidence="3 4" key="1">
    <citation type="submission" date="2012-08" db="EMBL/GenBank/DDBJ databases">
        <title>Whole genome shotgun sequence of Gordonia namibiensis NBRC 108229.</title>
        <authorList>
            <person name="Isaki-Nakamura S."/>
            <person name="Hosoyama A."/>
            <person name="Tsuchikane K."/>
            <person name="Katsumata H."/>
            <person name="Baba S."/>
            <person name="Yamazaki S."/>
            <person name="Fujita N."/>
        </authorList>
    </citation>
    <scope>NUCLEOTIDE SEQUENCE [LARGE SCALE GENOMIC DNA]</scope>
    <source>
        <strain evidence="3 4">NBRC 108229</strain>
    </source>
</reference>
<sequence length="102" mass="11762">MGAYLYILECSDGSLYVGSTRNLDNRIQQHDSGRGSVYTRSRRPVRLVYQQEFEHVGEAYDAEVHLHGWSRAKRLALINGQFELLPELARKKWKRDSSPPGE</sequence>
<organism evidence="3 4">
    <name type="scientific">Gordonia namibiensis NBRC 108229</name>
    <dbReference type="NCBI Taxonomy" id="1208314"/>
    <lineage>
        <taxon>Bacteria</taxon>
        <taxon>Bacillati</taxon>
        <taxon>Actinomycetota</taxon>
        <taxon>Actinomycetes</taxon>
        <taxon>Mycobacteriales</taxon>
        <taxon>Gordoniaceae</taxon>
        <taxon>Gordonia</taxon>
    </lineage>
</organism>
<protein>
    <recommendedName>
        <fullName evidence="2">GIY-YIG domain-containing protein</fullName>
    </recommendedName>
</protein>
<keyword evidence="4" id="KW-1185">Reference proteome</keyword>
<dbReference type="InterPro" id="IPR035901">
    <property type="entry name" value="GIY-YIG_endonuc_sf"/>
</dbReference>
<proteinExistence type="inferred from homology"/>
<evidence type="ECO:0000313" key="4">
    <source>
        <dbReference type="Proteomes" id="UP000035058"/>
    </source>
</evidence>
<accession>K6XT76</accession>
<evidence type="ECO:0000313" key="3">
    <source>
        <dbReference type="EMBL" id="GAC02055.1"/>
    </source>
</evidence>
<dbReference type="EMBL" id="BAHE01000042">
    <property type="protein sequence ID" value="GAC02055.1"/>
    <property type="molecule type" value="Genomic_DNA"/>
</dbReference>
<dbReference type="Pfam" id="PF01541">
    <property type="entry name" value="GIY-YIG"/>
    <property type="match status" value="1"/>
</dbReference>
<name>K6XT76_9ACTN</name>
<dbReference type="PROSITE" id="PS50164">
    <property type="entry name" value="GIY_YIG"/>
    <property type="match status" value="1"/>
</dbReference>
<comment type="similarity">
    <text evidence="1">Belongs to the UPF0213 family.</text>
</comment>
<dbReference type="CDD" id="cd10456">
    <property type="entry name" value="GIY-YIG_UPF0213"/>
    <property type="match status" value="1"/>
</dbReference>
<dbReference type="PANTHER" id="PTHR34477:SF1">
    <property type="entry name" value="UPF0213 PROTEIN YHBQ"/>
    <property type="match status" value="1"/>
</dbReference>
<dbReference type="Gene3D" id="3.40.1440.10">
    <property type="entry name" value="GIY-YIG endonuclease"/>
    <property type="match status" value="1"/>
</dbReference>
<gene>
    <name evidence="3" type="ORF">GONAM_42_00110</name>
</gene>